<dbReference type="GO" id="GO:0005886">
    <property type="term" value="C:plasma membrane"/>
    <property type="evidence" value="ECO:0007669"/>
    <property type="project" value="TreeGrafter"/>
</dbReference>
<evidence type="ECO:0000256" key="1">
    <source>
        <dbReference type="ARBA" id="ARBA00004370"/>
    </source>
</evidence>
<dbReference type="GO" id="GO:0046872">
    <property type="term" value="F:metal ion binding"/>
    <property type="evidence" value="ECO:0007669"/>
    <property type="project" value="UniProtKB-KW"/>
</dbReference>
<feature type="transmembrane region" description="Helical" evidence="8">
    <location>
        <begin position="868"/>
        <end position="886"/>
    </location>
</feature>
<dbReference type="GO" id="GO:0005388">
    <property type="term" value="F:P-type calcium transporter activity"/>
    <property type="evidence" value="ECO:0007669"/>
    <property type="project" value="TreeGrafter"/>
</dbReference>
<comment type="caution">
    <text evidence="11">The sequence shown here is derived from an EMBL/GenBank/DDBJ whole genome shotgun (WGS) entry which is preliminary data.</text>
</comment>
<feature type="transmembrane region" description="Helical" evidence="8">
    <location>
        <begin position="937"/>
        <end position="955"/>
    </location>
</feature>
<dbReference type="Gene3D" id="3.40.1110.10">
    <property type="entry name" value="Calcium-transporting ATPase, cytoplasmic domain N"/>
    <property type="match status" value="1"/>
</dbReference>
<dbReference type="SUPFAM" id="SSF81665">
    <property type="entry name" value="Calcium ATPase, transmembrane domain M"/>
    <property type="match status" value="1"/>
</dbReference>
<dbReference type="SUPFAM" id="SSF56784">
    <property type="entry name" value="HAD-like"/>
    <property type="match status" value="1"/>
</dbReference>
<dbReference type="InterPro" id="IPR023298">
    <property type="entry name" value="ATPase_P-typ_TM_dom_sf"/>
</dbReference>
<evidence type="ECO:0000256" key="6">
    <source>
        <dbReference type="ARBA" id="ARBA00022989"/>
    </source>
</evidence>
<feature type="transmembrane region" description="Helical" evidence="8">
    <location>
        <begin position="829"/>
        <end position="847"/>
    </location>
</feature>
<dbReference type="Gene3D" id="3.40.50.1000">
    <property type="entry name" value="HAD superfamily/HAD-like"/>
    <property type="match status" value="1"/>
</dbReference>
<feature type="transmembrane region" description="Helical" evidence="8">
    <location>
        <begin position="898"/>
        <end position="925"/>
    </location>
</feature>
<dbReference type="Pfam" id="PF00689">
    <property type="entry name" value="Cation_ATPase_C"/>
    <property type="match status" value="1"/>
</dbReference>
<dbReference type="Gene3D" id="2.70.150.10">
    <property type="entry name" value="Calcium-transporting ATPase, cytoplasmic transduction domain A"/>
    <property type="match status" value="1"/>
</dbReference>
<keyword evidence="7 8" id="KW-0472">Membrane</keyword>
<keyword evidence="3" id="KW-0479">Metal-binding</keyword>
<keyword evidence="6 8" id="KW-1133">Transmembrane helix</keyword>
<dbReference type="PANTHER" id="PTHR24093">
    <property type="entry name" value="CATION TRANSPORTING ATPASE"/>
    <property type="match status" value="1"/>
</dbReference>
<evidence type="ECO:0000256" key="5">
    <source>
        <dbReference type="ARBA" id="ARBA00022842"/>
    </source>
</evidence>
<feature type="domain" description="Cation-transporting P-type ATPase C-terminal" evidence="10">
    <location>
        <begin position="784"/>
        <end position="952"/>
    </location>
</feature>
<feature type="transmembrane region" description="Helical" evidence="8">
    <location>
        <begin position="343"/>
        <end position="371"/>
    </location>
</feature>
<evidence type="ECO:0000313" key="11">
    <source>
        <dbReference type="EMBL" id="CAA2982330.1"/>
    </source>
</evidence>
<accession>A0A8S0RSS3</accession>
<reference evidence="11 12" key="1">
    <citation type="submission" date="2019-12" db="EMBL/GenBank/DDBJ databases">
        <authorList>
            <person name="Alioto T."/>
            <person name="Alioto T."/>
            <person name="Gomez Garrido J."/>
        </authorList>
    </citation>
    <scope>NUCLEOTIDE SEQUENCE [LARGE SCALE GENOMIC DNA]</scope>
</reference>
<dbReference type="SUPFAM" id="SSF81660">
    <property type="entry name" value="Metal cation-transporting ATPase, ATP-binding domain N"/>
    <property type="match status" value="1"/>
</dbReference>
<evidence type="ECO:0000256" key="4">
    <source>
        <dbReference type="ARBA" id="ARBA00022837"/>
    </source>
</evidence>
<evidence type="ECO:0000313" key="12">
    <source>
        <dbReference type="Proteomes" id="UP000594638"/>
    </source>
</evidence>
<dbReference type="AlphaFoldDB" id="A0A8S0RSS3"/>
<dbReference type="InterPro" id="IPR008250">
    <property type="entry name" value="ATPase_P-typ_transduc_dom_A_sf"/>
</dbReference>
<protein>
    <submittedName>
        <fullName evidence="11">Calcium-transporting ATPase 12, plasma membrane-type-like</fullName>
    </submittedName>
</protein>
<organism evidence="11 12">
    <name type="scientific">Olea europaea subsp. europaea</name>
    <dbReference type="NCBI Taxonomy" id="158383"/>
    <lineage>
        <taxon>Eukaryota</taxon>
        <taxon>Viridiplantae</taxon>
        <taxon>Streptophyta</taxon>
        <taxon>Embryophyta</taxon>
        <taxon>Tracheophyta</taxon>
        <taxon>Spermatophyta</taxon>
        <taxon>Magnoliopsida</taxon>
        <taxon>eudicotyledons</taxon>
        <taxon>Gunneridae</taxon>
        <taxon>Pentapetalae</taxon>
        <taxon>asterids</taxon>
        <taxon>lamiids</taxon>
        <taxon>Lamiales</taxon>
        <taxon>Oleaceae</taxon>
        <taxon>Oleeae</taxon>
        <taxon>Olea</taxon>
    </lineage>
</organism>
<dbReference type="Gramene" id="OE9A093758T1">
    <property type="protein sequence ID" value="OE9A093758C1"/>
    <property type="gene ID" value="OE9A093758"/>
</dbReference>
<dbReference type="InterPro" id="IPR023299">
    <property type="entry name" value="ATPase_P-typ_cyto_dom_N"/>
</dbReference>
<comment type="subcellular location">
    <subcellularLocation>
        <location evidence="1">Membrane</location>
    </subcellularLocation>
</comment>
<dbReference type="Pfam" id="PF13246">
    <property type="entry name" value="Cation_ATPase"/>
    <property type="match status" value="1"/>
</dbReference>
<dbReference type="PANTHER" id="PTHR24093:SF432">
    <property type="entry name" value="CALCIUM-TRANSPORTING ATPASE 12, PLASMA MEMBRANE-TYPE-LIKE"/>
    <property type="match status" value="1"/>
</dbReference>
<dbReference type="Proteomes" id="UP000594638">
    <property type="component" value="Unassembled WGS sequence"/>
</dbReference>
<feature type="domain" description="P-type ATPase A" evidence="9">
    <location>
        <begin position="163"/>
        <end position="259"/>
    </location>
</feature>
<keyword evidence="2 8" id="KW-0812">Transmembrane</keyword>
<dbReference type="Pfam" id="PF00122">
    <property type="entry name" value="E1-E2_ATPase"/>
    <property type="match status" value="1"/>
</dbReference>
<dbReference type="SUPFAM" id="SSF81653">
    <property type="entry name" value="Calcium ATPase, transduction domain A"/>
    <property type="match status" value="1"/>
</dbReference>
<dbReference type="Gene3D" id="1.20.1110.10">
    <property type="entry name" value="Calcium-transporting ATPase, transmembrane domain"/>
    <property type="match status" value="2"/>
</dbReference>
<evidence type="ECO:0000256" key="3">
    <source>
        <dbReference type="ARBA" id="ARBA00022723"/>
    </source>
</evidence>
<evidence type="ECO:0000256" key="8">
    <source>
        <dbReference type="SAM" id="Phobius"/>
    </source>
</evidence>
<dbReference type="EMBL" id="CACTIH010003692">
    <property type="protein sequence ID" value="CAA2982330.1"/>
    <property type="molecule type" value="Genomic_DNA"/>
</dbReference>
<keyword evidence="12" id="KW-1185">Reference proteome</keyword>
<feature type="transmembrane region" description="Helical" evidence="8">
    <location>
        <begin position="760"/>
        <end position="778"/>
    </location>
</feature>
<evidence type="ECO:0000259" key="9">
    <source>
        <dbReference type="Pfam" id="PF00122"/>
    </source>
</evidence>
<feature type="transmembrane region" description="Helical" evidence="8">
    <location>
        <begin position="101"/>
        <end position="118"/>
    </location>
</feature>
<evidence type="ECO:0000256" key="2">
    <source>
        <dbReference type="ARBA" id="ARBA00022692"/>
    </source>
</evidence>
<keyword evidence="4" id="KW-0106">Calcium</keyword>
<name>A0A8S0RSS3_OLEEU</name>
<dbReference type="OrthoDB" id="1301410at2759"/>
<gene>
    <name evidence="11" type="ORF">OLEA9_A093758</name>
</gene>
<feature type="transmembrane region" description="Helical" evidence="8">
    <location>
        <begin position="790"/>
        <end position="809"/>
    </location>
</feature>
<sequence length="956" mass="106454">MAADSMLNCDNPAEVPTFGVNQECLAILVQVNDSDSLRPFGGMPGLMAALETNAETGISGDAGDLCRRHKAFGSNLYLEEQTRPVVVDGFFRLALQGFKDTTIILLLCCALLSAVIGIKRNGPVEGLRDGVIVVSVIFFALYFGLICRFIKSRIRRRRLLKNKKHVRVVRQGKMTKISDSEVVVGDIVCLQAGNQVPSDGLFIEGNSSFKLDDDFLHGDSSYYKNPSLFTGAKVKEGNCQMLVLSVGKNTERSRLMRSLRSTQKIDNHESKLQISIDNTSSRLEKIWLSLSLFILVVQLFRCFLYVCDDSYNPDPKGVKNSVEDLVNGYAKRMKKQGTKASGLVAVLSILLFALRDGLPLGIFVSFVYASYKMKSHGAIVQRLPSCATIGLVTTICTGITNDLALHHSRMADLWIGFDSIKDVSREVAGEVLQILQDGFCAYASCNGQENALCYWAHQMLDIDMFDMFEFNTSCAVLDINKSPDLNKNSCGLVLKKHKEAGRVLHIHCNGEFEKMLSMCSHYCKGDGTMQILDEDKKDLLNREFQKIASNCLQVLAFAYKEINREEENGEIEEDDADDNEETLKPLEHGLIFLALVSLKNPYAPEMRQAIQDCRASGVAFKLVVDTDVTTARIMALYSGILRPEEDIEGAITEASDFLKKDQEERLKTIENIHVIANTFPTDRLQFVQCLKQKNKVVALAGSCIRDCPSLIEADVGIFMGNLRGAEDADIVVLNQNVSQIFPIIKLGRFVQESIKKFTQLQLTLNITAFTVNFVFVIARREVQILPFQVLWINVIMDVLGALALAVRIVELQGESGVRDASDPIINRTMWRNVAVQSLFQITILIFLQLKGTHFFHEAHKTVLKSMINCCYVFCQIFGLITAMIMFKKKTSMTVELFAYRKCLLIILGIVGIIVVLEVGLVEIMATIAHWGKLNSKEWCFCIGIAALSVPIVCAAN</sequence>
<keyword evidence="5" id="KW-0460">Magnesium</keyword>
<feature type="transmembrane region" description="Helical" evidence="8">
    <location>
        <begin position="130"/>
        <end position="150"/>
    </location>
</feature>
<dbReference type="InterPro" id="IPR006068">
    <property type="entry name" value="ATPase_P-typ_cation-transptr_C"/>
</dbReference>
<evidence type="ECO:0000256" key="7">
    <source>
        <dbReference type="ARBA" id="ARBA00023136"/>
    </source>
</evidence>
<dbReference type="InterPro" id="IPR023214">
    <property type="entry name" value="HAD_sf"/>
</dbReference>
<dbReference type="GO" id="GO:0000166">
    <property type="term" value="F:nucleotide binding"/>
    <property type="evidence" value="ECO:0007669"/>
    <property type="project" value="InterPro"/>
</dbReference>
<proteinExistence type="predicted"/>
<dbReference type="InterPro" id="IPR059000">
    <property type="entry name" value="ATPase_P-type_domA"/>
</dbReference>
<evidence type="ECO:0000259" key="10">
    <source>
        <dbReference type="Pfam" id="PF00689"/>
    </source>
</evidence>
<dbReference type="InterPro" id="IPR036412">
    <property type="entry name" value="HAD-like_sf"/>
</dbReference>